<dbReference type="Proteomes" id="UP001060085">
    <property type="component" value="Linkage Group LG07"/>
</dbReference>
<keyword evidence="2" id="KW-1185">Reference proteome</keyword>
<dbReference type="EMBL" id="CM044707">
    <property type="protein sequence ID" value="KAI5654018.1"/>
    <property type="molecule type" value="Genomic_DNA"/>
</dbReference>
<name>A0ACC0A1S1_CATRO</name>
<proteinExistence type="predicted"/>
<accession>A0ACC0A1S1</accession>
<gene>
    <name evidence="1" type="ORF">M9H77_31205</name>
</gene>
<comment type="caution">
    <text evidence="1">The sequence shown here is derived from an EMBL/GenBank/DDBJ whole genome shotgun (WGS) entry which is preliminary data.</text>
</comment>
<organism evidence="1 2">
    <name type="scientific">Catharanthus roseus</name>
    <name type="common">Madagascar periwinkle</name>
    <name type="synonym">Vinca rosea</name>
    <dbReference type="NCBI Taxonomy" id="4058"/>
    <lineage>
        <taxon>Eukaryota</taxon>
        <taxon>Viridiplantae</taxon>
        <taxon>Streptophyta</taxon>
        <taxon>Embryophyta</taxon>
        <taxon>Tracheophyta</taxon>
        <taxon>Spermatophyta</taxon>
        <taxon>Magnoliopsida</taxon>
        <taxon>eudicotyledons</taxon>
        <taxon>Gunneridae</taxon>
        <taxon>Pentapetalae</taxon>
        <taxon>asterids</taxon>
        <taxon>lamiids</taxon>
        <taxon>Gentianales</taxon>
        <taxon>Apocynaceae</taxon>
        <taxon>Rauvolfioideae</taxon>
        <taxon>Vinceae</taxon>
        <taxon>Catharanthinae</taxon>
        <taxon>Catharanthus</taxon>
    </lineage>
</organism>
<protein>
    <submittedName>
        <fullName evidence="1">Uncharacterized protein</fullName>
    </submittedName>
</protein>
<evidence type="ECO:0000313" key="2">
    <source>
        <dbReference type="Proteomes" id="UP001060085"/>
    </source>
</evidence>
<sequence length="116" mass="11679">MPAAASSSTFSAAASASGISASSVVYCCAACAVNSISATADAAYCPRLLCDFLGSSALLFIAAQQLSFPLPNLMYNKFGQADNTECLSSPSTNSVSTTFNKSKTFFATGSGGSSRG</sequence>
<reference evidence="2" key="1">
    <citation type="journal article" date="2023" name="Nat. Plants">
        <title>Single-cell RNA sequencing provides a high-resolution roadmap for understanding the multicellular compartmentation of specialized metabolism.</title>
        <authorList>
            <person name="Sun S."/>
            <person name="Shen X."/>
            <person name="Li Y."/>
            <person name="Li Y."/>
            <person name="Wang S."/>
            <person name="Li R."/>
            <person name="Zhang H."/>
            <person name="Shen G."/>
            <person name="Guo B."/>
            <person name="Wei J."/>
            <person name="Xu J."/>
            <person name="St-Pierre B."/>
            <person name="Chen S."/>
            <person name="Sun C."/>
        </authorList>
    </citation>
    <scope>NUCLEOTIDE SEQUENCE [LARGE SCALE GENOMIC DNA]</scope>
</reference>
<evidence type="ECO:0000313" key="1">
    <source>
        <dbReference type="EMBL" id="KAI5654018.1"/>
    </source>
</evidence>